<evidence type="ECO:0000256" key="1">
    <source>
        <dbReference type="SAM" id="Phobius"/>
    </source>
</evidence>
<sequence>MTDLPNPRLRRMRLAAGAILALMAMLYVFARSYQTQWPWLEWLRAFAEAGMVGGLADWFAVTALFRHPLGLPIPHTAVIPKEKDRIGAALAQFVRGNFLTAELICQQAKELMLVPRMASWMTQPANADKLAQQTLQMLPTALDALEKNDAHKLLTSKLTEQLKTVRPDEISGKLLDWMLAEQRYRKLLAPVLRQLSSAISHNRGRIEEAAGNKAPLNKVPLLGRISRAIAEDISERTTGSIEAKLIAASEDETEPLWDIIDEQLTAAREQFSNNPELRSQLESIRDQWLEDPHSGELAERLWQQVRRSLDRDLQSEVPKTVDHLSSIIVSAGTAIDHNPELAQRIENTLLEGIDQILTQHGEHIEAMIRNTIEQWDAATLIQKLEQQVGPDLQFIRINGTLIGGLVGVSLHAIGLLIWH</sequence>
<accession>A0AAE2V8Z2</accession>
<dbReference type="Pfam" id="PF04286">
    <property type="entry name" value="DUF445"/>
    <property type="match status" value="1"/>
</dbReference>
<dbReference type="PANTHER" id="PTHR38442">
    <property type="entry name" value="INNER MEMBRANE PROTEIN-RELATED"/>
    <property type="match status" value="1"/>
</dbReference>
<dbReference type="Proteomes" id="UP000634206">
    <property type="component" value="Unassembled WGS sequence"/>
</dbReference>
<keyword evidence="3" id="KW-1185">Reference proteome</keyword>
<gene>
    <name evidence="2" type="ORF">JIN83_14820</name>
</gene>
<dbReference type="EMBL" id="JAENIG010000011">
    <property type="protein sequence ID" value="MBK1856242.1"/>
    <property type="molecule type" value="Genomic_DNA"/>
</dbReference>
<keyword evidence="1" id="KW-0472">Membrane</keyword>
<keyword evidence="1" id="KW-0812">Transmembrane</keyword>
<protein>
    <submittedName>
        <fullName evidence="2">DUF445 domain-containing protein</fullName>
    </submittedName>
</protein>
<dbReference type="RefSeq" id="WP_309490860.1">
    <property type="nucleotide sequence ID" value="NZ_JAENIG010000011.1"/>
</dbReference>
<reference evidence="2" key="1">
    <citation type="submission" date="2021-01" db="EMBL/GenBank/DDBJ databases">
        <title>Modified the classification status of verrucomicrobia.</title>
        <authorList>
            <person name="Feng X."/>
        </authorList>
    </citation>
    <scope>NUCLEOTIDE SEQUENCE</scope>
    <source>
        <strain evidence="2">5K15</strain>
    </source>
</reference>
<evidence type="ECO:0000313" key="2">
    <source>
        <dbReference type="EMBL" id="MBK1856242.1"/>
    </source>
</evidence>
<dbReference type="GO" id="GO:0005886">
    <property type="term" value="C:plasma membrane"/>
    <property type="evidence" value="ECO:0007669"/>
    <property type="project" value="TreeGrafter"/>
</dbReference>
<name>A0AAE2V8Z2_9BACT</name>
<comment type="caution">
    <text evidence="2">The sequence shown here is derived from an EMBL/GenBank/DDBJ whole genome shotgun (WGS) entry which is preliminary data.</text>
</comment>
<feature type="transmembrane region" description="Helical" evidence="1">
    <location>
        <begin position="12"/>
        <end position="30"/>
    </location>
</feature>
<dbReference type="InterPro" id="IPR007383">
    <property type="entry name" value="DUF445"/>
</dbReference>
<dbReference type="AlphaFoldDB" id="A0AAE2V8Z2"/>
<dbReference type="PANTHER" id="PTHR38442:SF1">
    <property type="entry name" value="INNER MEMBRANE PROTEIN"/>
    <property type="match status" value="1"/>
</dbReference>
<keyword evidence="1" id="KW-1133">Transmembrane helix</keyword>
<proteinExistence type="predicted"/>
<organism evidence="2 3">
    <name type="scientific">Oceaniferula flava</name>
    <dbReference type="NCBI Taxonomy" id="2800421"/>
    <lineage>
        <taxon>Bacteria</taxon>
        <taxon>Pseudomonadati</taxon>
        <taxon>Verrucomicrobiota</taxon>
        <taxon>Verrucomicrobiia</taxon>
        <taxon>Verrucomicrobiales</taxon>
        <taxon>Verrucomicrobiaceae</taxon>
        <taxon>Oceaniferula</taxon>
    </lineage>
</organism>
<evidence type="ECO:0000313" key="3">
    <source>
        <dbReference type="Proteomes" id="UP000634206"/>
    </source>
</evidence>